<protein>
    <submittedName>
        <fullName evidence="1">Unnamed protein product</fullName>
    </submittedName>
</protein>
<gene>
    <name evidence="1" type="ORF">Pfra01_002497800</name>
</gene>
<dbReference type="Proteomes" id="UP001165121">
    <property type="component" value="Unassembled WGS sequence"/>
</dbReference>
<accession>A0A9W6Y7D7</accession>
<organism evidence="1 2">
    <name type="scientific">Phytophthora fragariaefolia</name>
    <dbReference type="NCBI Taxonomy" id="1490495"/>
    <lineage>
        <taxon>Eukaryota</taxon>
        <taxon>Sar</taxon>
        <taxon>Stramenopiles</taxon>
        <taxon>Oomycota</taxon>
        <taxon>Peronosporomycetes</taxon>
        <taxon>Peronosporales</taxon>
        <taxon>Peronosporaceae</taxon>
        <taxon>Phytophthora</taxon>
    </lineage>
</organism>
<evidence type="ECO:0000313" key="1">
    <source>
        <dbReference type="EMBL" id="GMF58196.1"/>
    </source>
</evidence>
<name>A0A9W6Y7D7_9STRA</name>
<sequence>MADFFRSFNKIADRSNAQQWHTDPKLMVQQRTMKNVCSVDSVPVRRFDMIENRDLWLTSFDHSTRSSDRSNAQQWHTDPKLMVQQNVWYKH</sequence>
<keyword evidence="2" id="KW-1185">Reference proteome</keyword>
<dbReference type="EMBL" id="BSXT01004551">
    <property type="protein sequence ID" value="GMF58196.1"/>
    <property type="molecule type" value="Genomic_DNA"/>
</dbReference>
<evidence type="ECO:0000313" key="2">
    <source>
        <dbReference type="Proteomes" id="UP001165121"/>
    </source>
</evidence>
<proteinExistence type="predicted"/>
<reference evidence="1" key="1">
    <citation type="submission" date="2023-04" db="EMBL/GenBank/DDBJ databases">
        <title>Phytophthora fragariaefolia NBRC 109709.</title>
        <authorList>
            <person name="Ichikawa N."/>
            <person name="Sato H."/>
            <person name="Tonouchi N."/>
        </authorList>
    </citation>
    <scope>NUCLEOTIDE SEQUENCE</scope>
    <source>
        <strain evidence="1">NBRC 109709</strain>
    </source>
</reference>
<comment type="caution">
    <text evidence="1">The sequence shown here is derived from an EMBL/GenBank/DDBJ whole genome shotgun (WGS) entry which is preliminary data.</text>
</comment>
<dbReference type="AlphaFoldDB" id="A0A9W6Y7D7"/>